<evidence type="ECO:0000313" key="3">
    <source>
        <dbReference type="EMBL" id="GJT85894.1"/>
    </source>
</evidence>
<sequence length="1055" mass="120677">MDGVLSQLTSTRNAKGINSEVTNVSSSLPTLKNEKYRKRKATKLGKLWPLVLQINDAGTLAALNVIRLIMHSMQENEELNKEPNKQENGKVGVKTYVNVIVIAECDKQLNTIPTEFDSNENEVVVFDEVLVAKGSKRWEMTVAWTTKCISALASRVGKPMVIDVVTATMCKNKLGKVRYARVLVKVSAQKPLPDDIEIVYKNGLNEVTCRKNVKENKKQMYGEGGFVKVKNRKTGSKREKVMRQTFKPNTQPPRTGNNKQVKSKEKQSKQIIEEDDVCQDDSRMAQCMKGDEIREMILVVGVLRVLVPLISEKKVKKCIEEEALSICIVIETHLKAKNLQRIGDFIFEDWEWISTMQFCDKRMIVGKKAWIMLGDMNVTLAPNENSFGSSFMTADMNEFRDCINNIEMEVVASFGLFNTWTKNLFKVKAGNTSGVLKKLDRIMGNESFIANFGQAHAIFLPYLISDHCSTVLIFPKAIQAKNRAFEFPNFVADKEEFLPLLKEEESIVLQEYVVAMKDEEKLLYQKVKVKWLSVGDRNNAYFHKVLKSRNHKCRINTIHDGYRNKYEGDDVAEQFDKLSEAEVNEMARDNIVGEDVCKAVKEFFVNEKLLTKINSTMITLIPKIQSLDKVTNFRLVACCNVLYKCISKIITERMKKFRGKLVDKNQSAFVPNMHIQDNILLSQELLKGYERKEGPKRVVIKIDIRKAYDTVNWIFLECILHGFGFHKRMVDWIIICVSTTSFSICVNGERFGYFKGGRGLRQGSAHGSALVDDDDDDSPVKEMSPVKAKKPSKRASKAYKNDTKDKEPLKVWTMAEEIALCRAWCDVLKNGKKGNAMKAKGFWDAVIKYLIKETGSVRGITKVVHACWNLLKDHQGWLEVEMPSVYKNKKGRKKSKTSKTTSGSTSGGFNFNNEADEFEEETQEHRPMGRDRSKAKKKASTSSLEGSFSFVDLVADKFLNIKSTKWGKMQEQQDFYLQLKNWELDIHEATRKEATELKRAKLEIQRRTLELAEKKKPDNDILFYNSEINLSLPAIRQQKLHEMNDEIKETYNLYY</sequence>
<evidence type="ECO:0000313" key="4">
    <source>
        <dbReference type="Proteomes" id="UP001151760"/>
    </source>
</evidence>
<feature type="compositionally biased region" description="Polar residues" evidence="1">
    <location>
        <begin position="246"/>
        <end position="258"/>
    </location>
</feature>
<feature type="compositionally biased region" description="Low complexity" evidence="1">
    <location>
        <begin position="898"/>
        <end position="913"/>
    </location>
</feature>
<evidence type="ECO:0000256" key="1">
    <source>
        <dbReference type="SAM" id="MobiDB-lite"/>
    </source>
</evidence>
<feature type="domain" description="Reverse transcriptase" evidence="2">
    <location>
        <begin position="630"/>
        <end position="770"/>
    </location>
</feature>
<feature type="compositionally biased region" description="Basic and acidic residues" evidence="1">
    <location>
        <begin position="923"/>
        <end position="932"/>
    </location>
</feature>
<feature type="compositionally biased region" description="Basic residues" evidence="1">
    <location>
        <begin position="787"/>
        <end position="797"/>
    </location>
</feature>
<dbReference type="Pfam" id="PF00078">
    <property type="entry name" value="RVT_1"/>
    <property type="match status" value="1"/>
</dbReference>
<dbReference type="PANTHER" id="PTHR46890">
    <property type="entry name" value="NON-LTR RETROLELEMENT REVERSE TRANSCRIPTASE-LIKE PROTEIN-RELATED"/>
    <property type="match status" value="1"/>
</dbReference>
<keyword evidence="4" id="KW-1185">Reference proteome</keyword>
<reference evidence="3" key="1">
    <citation type="journal article" date="2022" name="Int. J. Mol. Sci.">
        <title>Draft Genome of Tanacetum Coccineum: Genomic Comparison of Closely Related Tanacetum-Family Plants.</title>
        <authorList>
            <person name="Yamashiro T."/>
            <person name="Shiraishi A."/>
            <person name="Nakayama K."/>
            <person name="Satake H."/>
        </authorList>
    </citation>
    <scope>NUCLEOTIDE SEQUENCE</scope>
</reference>
<keyword evidence="3" id="KW-0808">Transferase</keyword>
<dbReference type="Proteomes" id="UP001151760">
    <property type="component" value="Unassembled WGS sequence"/>
</dbReference>
<protein>
    <submittedName>
        <fullName evidence="3">RNA-directed DNA polymerase, eukaryota, reverse transcriptase zinc-binding domain protein</fullName>
    </submittedName>
</protein>
<dbReference type="SUPFAM" id="SSF56219">
    <property type="entry name" value="DNase I-like"/>
    <property type="match status" value="1"/>
</dbReference>
<comment type="caution">
    <text evidence="3">The sequence shown here is derived from an EMBL/GenBank/DDBJ whole genome shotgun (WGS) entry which is preliminary data.</text>
</comment>
<accession>A0ABQ5HE96</accession>
<dbReference type="GO" id="GO:0003964">
    <property type="term" value="F:RNA-directed DNA polymerase activity"/>
    <property type="evidence" value="ECO:0007669"/>
    <property type="project" value="UniProtKB-KW"/>
</dbReference>
<feature type="compositionally biased region" description="Basic residues" evidence="1">
    <location>
        <begin position="888"/>
        <end position="897"/>
    </location>
</feature>
<keyword evidence="3" id="KW-0695">RNA-directed DNA polymerase</keyword>
<dbReference type="EMBL" id="BQNB010019494">
    <property type="protein sequence ID" value="GJT85894.1"/>
    <property type="molecule type" value="Genomic_DNA"/>
</dbReference>
<feature type="non-terminal residue" evidence="3">
    <location>
        <position position="1"/>
    </location>
</feature>
<evidence type="ECO:0000259" key="2">
    <source>
        <dbReference type="Pfam" id="PF00078"/>
    </source>
</evidence>
<feature type="region of interest" description="Disordered" evidence="1">
    <location>
        <begin position="765"/>
        <end position="801"/>
    </location>
</feature>
<dbReference type="PANTHER" id="PTHR46890:SF48">
    <property type="entry name" value="RNA-DIRECTED DNA POLYMERASE"/>
    <property type="match status" value="1"/>
</dbReference>
<dbReference type="InterPro" id="IPR000477">
    <property type="entry name" value="RT_dom"/>
</dbReference>
<gene>
    <name evidence="3" type="ORF">Tco_1067611</name>
</gene>
<organism evidence="3 4">
    <name type="scientific">Tanacetum coccineum</name>
    <dbReference type="NCBI Taxonomy" id="301880"/>
    <lineage>
        <taxon>Eukaryota</taxon>
        <taxon>Viridiplantae</taxon>
        <taxon>Streptophyta</taxon>
        <taxon>Embryophyta</taxon>
        <taxon>Tracheophyta</taxon>
        <taxon>Spermatophyta</taxon>
        <taxon>Magnoliopsida</taxon>
        <taxon>eudicotyledons</taxon>
        <taxon>Gunneridae</taxon>
        <taxon>Pentapetalae</taxon>
        <taxon>asterids</taxon>
        <taxon>campanulids</taxon>
        <taxon>Asterales</taxon>
        <taxon>Asteraceae</taxon>
        <taxon>Asteroideae</taxon>
        <taxon>Anthemideae</taxon>
        <taxon>Anthemidinae</taxon>
        <taxon>Tanacetum</taxon>
    </lineage>
</organism>
<proteinExistence type="predicted"/>
<dbReference type="InterPro" id="IPR052343">
    <property type="entry name" value="Retrotransposon-Effector_Assoc"/>
</dbReference>
<dbReference type="InterPro" id="IPR036691">
    <property type="entry name" value="Endo/exonu/phosph_ase_sf"/>
</dbReference>
<dbReference type="Gene3D" id="3.60.10.10">
    <property type="entry name" value="Endonuclease/exonuclease/phosphatase"/>
    <property type="match status" value="1"/>
</dbReference>
<keyword evidence="3" id="KW-0548">Nucleotidyltransferase</keyword>
<feature type="region of interest" description="Disordered" evidence="1">
    <location>
        <begin position="233"/>
        <end position="267"/>
    </location>
</feature>
<reference evidence="3" key="2">
    <citation type="submission" date="2022-01" db="EMBL/GenBank/DDBJ databases">
        <authorList>
            <person name="Yamashiro T."/>
            <person name="Shiraishi A."/>
            <person name="Satake H."/>
            <person name="Nakayama K."/>
        </authorList>
    </citation>
    <scope>NUCLEOTIDE SEQUENCE</scope>
</reference>
<name>A0ABQ5HE96_9ASTR</name>
<feature type="region of interest" description="Disordered" evidence="1">
    <location>
        <begin position="888"/>
        <end position="938"/>
    </location>
</feature>